<name>A0A016WBF3_9BILA</name>
<evidence type="ECO:0000313" key="2">
    <source>
        <dbReference type="Proteomes" id="UP000024635"/>
    </source>
</evidence>
<accession>A0A016WBF3</accession>
<evidence type="ECO:0000313" key="1">
    <source>
        <dbReference type="EMBL" id="EYC36597.1"/>
    </source>
</evidence>
<protein>
    <submittedName>
        <fullName evidence="1">Uncharacterized protein</fullName>
    </submittedName>
</protein>
<organism evidence="1 2">
    <name type="scientific">Ancylostoma ceylanicum</name>
    <dbReference type="NCBI Taxonomy" id="53326"/>
    <lineage>
        <taxon>Eukaryota</taxon>
        <taxon>Metazoa</taxon>
        <taxon>Ecdysozoa</taxon>
        <taxon>Nematoda</taxon>
        <taxon>Chromadorea</taxon>
        <taxon>Rhabditida</taxon>
        <taxon>Rhabditina</taxon>
        <taxon>Rhabditomorpha</taxon>
        <taxon>Strongyloidea</taxon>
        <taxon>Ancylostomatidae</taxon>
        <taxon>Ancylostomatinae</taxon>
        <taxon>Ancylostoma</taxon>
    </lineage>
</organism>
<sequence length="89" mass="9803">MLGRPTNPPRICAPMSKGKATNALLTSCHITVTFSSKQPLRNSTLLINPLSSYPTAFKTYVGPILEYGTVIFNPHRRKAIMLLCRKGAE</sequence>
<reference evidence="2" key="1">
    <citation type="journal article" date="2015" name="Nat. Genet.">
        <title>The genome and transcriptome of the zoonotic hookworm Ancylostoma ceylanicum identify infection-specific gene families.</title>
        <authorList>
            <person name="Schwarz E.M."/>
            <person name="Hu Y."/>
            <person name="Antoshechkin I."/>
            <person name="Miller M.M."/>
            <person name="Sternberg P.W."/>
            <person name="Aroian R.V."/>
        </authorList>
    </citation>
    <scope>NUCLEOTIDE SEQUENCE</scope>
    <source>
        <strain evidence="2">HY135</strain>
    </source>
</reference>
<keyword evidence="2" id="KW-1185">Reference proteome</keyword>
<proteinExistence type="predicted"/>
<dbReference type="Proteomes" id="UP000024635">
    <property type="component" value="Unassembled WGS sequence"/>
</dbReference>
<gene>
    <name evidence="1" type="primary">Acey_s0878.g2822</name>
    <name evidence="1" type="ORF">Y032_0878g2822</name>
</gene>
<comment type="caution">
    <text evidence="1">The sequence shown here is derived from an EMBL/GenBank/DDBJ whole genome shotgun (WGS) entry which is preliminary data.</text>
</comment>
<dbReference type="EMBL" id="JARK01000478">
    <property type="protein sequence ID" value="EYC36597.1"/>
    <property type="molecule type" value="Genomic_DNA"/>
</dbReference>
<dbReference type="AlphaFoldDB" id="A0A016WBF3"/>